<evidence type="ECO:0000313" key="1">
    <source>
        <dbReference type="EMBL" id="EWC39939.1"/>
    </source>
</evidence>
<dbReference type="AlphaFoldDB" id="A0A061JP30"/>
<evidence type="ECO:0000313" key="2">
    <source>
        <dbReference type="Proteomes" id="UP000026923"/>
    </source>
</evidence>
<dbReference type="HOGENOM" id="CLU_2827993_0_0_6"/>
<organism evidence="1 2">
    <name type="scientific">Stutzerimonas stutzeri KOS6</name>
    <dbReference type="NCBI Taxonomy" id="1218352"/>
    <lineage>
        <taxon>Bacteria</taxon>
        <taxon>Pseudomonadati</taxon>
        <taxon>Pseudomonadota</taxon>
        <taxon>Gammaproteobacteria</taxon>
        <taxon>Pseudomonadales</taxon>
        <taxon>Pseudomonadaceae</taxon>
        <taxon>Stutzerimonas</taxon>
    </lineage>
</organism>
<reference evidence="1 2" key="1">
    <citation type="journal article" date="2013" name="Genome Announc.">
        <title>Draft Genome of the Nitrogen-Fixing Bacterium Pseudomonas stutzeri Strain KOS6 Isolated from Industrial Hydrocarbon Sludge.</title>
        <authorList>
            <person name="Grigoryeva T.V."/>
            <person name="Laikov A.V."/>
            <person name="Naumova R.P."/>
            <person name="Manolov A.I."/>
            <person name="Larin A.K."/>
            <person name="Karpova I.Y."/>
            <person name="Semashko T.A."/>
            <person name="Alexeev D.G."/>
            <person name="Kostryukova E.S."/>
            <person name="Muller R."/>
            <person name="Govorun V.M."/>
        </authorList>
    </citation>
    <scope>NUCLEOTIDE SEQUENCE [LARGE SCALE GENOMIC DNA]</scope>
    <source>
        <strain evidence="1 2">KOS6</strain>
    </source>
</reference>
<comment type="caution">
    <text evidence="1">The sequence shown here is derived from an EMBL/GenBank/DDBJ whole genome shotgun (WGS) entry which is preliminary data.</text>
</comment>
<name>A0A061JP30_STUST</name>
<sequence length="66" mass="7700">MKPRVSLDEVFKRGFIAPTSPRSERLVYRSQVFFGTARRSKTCRFYFQCAANLKLIVQRGMIQALQ</sequence>
<dbReference type="Proteomes" id="UP000026923">
    <property type="component" value="Unassembled WGS sequence"/>
</dbReference>
<proteinExistence type="predicted"/>
<protein>
    <submittedName>
        <fullName evidence="1">Uncharacterized protein</fullName>
    </submittedName>
</protein>
<dbReference type="EMBL" id="AMCZ02000028">
    <property type="protein sequence ID" value="EWC39939.1"/>
    <property type="molecule type" value="Genomic_DNA"/>
</dbReference>
<gene>
    <name evidence="1" type="ORF">B597_017630</name>
</gene>
<accession>A0A061JP30</accession>